<dbReference type="EMBL" id="JAQNDK010000001">
    <property type="protein sequence ID" value="MDC0676597.1"/>
    <property type="molecule type" value="Genomic_DNA"/>
</dbReference>
<gene>
    <name evidence="3" type="ORF">POL72_02510</name>
</gene>
<feature type="chain" id="PRO_5045447502" evidence="2">
    <location>
        <begin position="33"/>
        <end position="223"/>
    </location>
</feature>
<reference evidence="3 4" key="1">
    <citation type="submission" date="2023-01" db="EMBL/GenBank/DDBJ databases">
        <title>Minimal conservation of predation-associated metabolite biosynthetic gene clusters underscores biosynthetic potential of Myxococcota including descriptions for ten novel species: Archangium lansinium sp. nov., Myxococcus landrumus sp. nov., Nannocystis bai.</title>
        <authorList>
            <person name="Ahearne A."/>
            <person name="Stevens C."/>
            <person name="Dowd S."/>
        </authorList>
    </citation>
    <scope>NUCLEOTIDE SEQUENCE [LARGE SCALE GENOMIC DNA]</scope>
    <source>
        <strain evidence="3 4">WIWO2</strain>
    </source>
</reference>
<evidence type="ECO:0000256" key="1">
    <source>
        <dbReference type="SAM" id="MobiDB-lite"/>
    </source>
</evidence>
<proteinExistence type="predicted"/>
<dbReference type="Proteomes" id="UP001217485">
    <property type="component" value="Unassembled WGS sequence"/>
</dbReference>
<protein>
    <submittedName>
        <fullName evidence="3">Uncharacterized protein</fullName>
    </submittedName>
</protein>
<feature type="region of interest" description="Disordered" evidence="1">
    <location>
        <begin position="31"/>
        <end position="57"/>
    </location>
</feature>
<keyword evidence="2" id="KW-0732">Signal</keyword>
<dbReference type="RefSeq" id="WP_272093376.1">
    <property type="nucleotide sequence ID" value="NZ_JAQNDK010000001.1"/>
</dbReference>
<name>A0ABT5BUC0_9BACT</name>
<accession>A0ABT5BUC0</accession>
<evidence type="ECO:0000313" key="4">
    <source>
        <dbReference type="Proteomes" id="UP001217485"/>
    </source>
</evidence>
<feature type="signal peptide" evidence="2">
    <location>
        <begin position="1"/>
        <end position="32"/>
    </location>
</feature>
<keyword evidence="4" id="KW-1185">Reference proteome</keyword>
<evidence type="ECO:0000256" key="2">
    <source>
        <dbReference type="SAM" id="SignalP"/>
    </source>
</evidence>
<sequence length="223" mass="20811">MRAPVGLYGCAVRYGVMAFGAALALASLPSCSDERPPPPRPQAGSSTSAGASGGAPPDMGADEGPANVCECLAAYGGEAGRCGDCFNEHASRGGRCEAELAACDGEPECRPISLCLKGCGHNKACQTACVFPDDAGAAHRMFQRVLACVCAACGARCAYSGAPLECAAPDEVDGGGGAAGAGGAGGAGAGGAAGVGGVGGAGAGGADGAGTGGAAGASGDPGI</sequence>
<organism evidence="3 4">
    <name type="scientific">Sorangium atrum</name>
    <dbReference type="NCBI Taxonomy" id="2995308"/>
    <lineage>
        <taxon>Bacteria</taxon>
        <taxon>Pseudomonadati</taxon>
        <taxon>Myxococcota</taxon>
        <taxon>Polyangia</taxon>
        <taxon>Polyangiales</taxon>
        <taxon>Polyangiaceae</taxon>
        <taxon>Sorangium</taxon>
    </lineage>
</organism>
<comment type="caution">
    <text evidence="3">The sequence shown here is derived from an EMBL/GenBank/DDBJ whole genome shotgun (WGS) entry which is preliminary data.</text>
</comment>
<evidence type="ECO:0000313" key="3">
    <source>
        <dbReference type="EMBL" id="MDC0676597.1"/>
    </source>
</evidence>